<evidence type="ECO:0000313" key="1">
    <source>
        <dbReference type="EMBL" id="MBF8194448.1"/>
    </source>
</evidence>
<accession>A0A931APN6</accession>
<reference evidence="1" key="1">
    <citation type="submission" date="2020-11" db="EMBL/GenBank/DDBJ databases">
        <title>Whole-genome analyses of Nonomuraea sp. K274.</title>
        <authorList>
            <person name="Veyisoglu A."/>
        </authorList>
    </citation>
    <scope>NUCLEOTIDE SEQUENCE</scope>
    <source>
        <strain evidence="1">K274</strain>
    </source>
</reference>
<dbReference type="InterPro" id="IPR029016">
    <property type="entry name" value="GAF-like_dom_sf"/>
</dbReference>
<dbReference type="Gene3D" id="3.30.450.40">
    <property type="match status" value="1"/>
</dbReference>
<keyword evidence="2" id="KW-1185">Reference proteome</keyword>
<protein>
    <submittedName>
        <fullName evidence="1">Diguanylate phosphodiesterase</fullName>
    </submittedName>
</protein>
<sequence length="138" mass="14991">MDGPIVTIQFLELLAREASAVEFEGPIIQARAAGADAATIEELEQAKVEALKVRALLKRRARREAELSALYDTAGDLAALRDLDAVLEAIVHRARQLLATDIAYMTLHDPEQGDTYMRVTDGSISAKFRALRLAMGAG</sequence>
<comment type="caution">
    <text evidence="1">The sequence shown here is derived from an EMBL/GenBank/DDBJ whole genome shotgun (WGS) entry which is preliminary data.</text>
</comment>
<dbReference type="SUPFAM" id="SSF55781">
    <property type="entry name" value="GAF domain-like"/>
    <property type="match status" value="1"/>
</dbReference>
<dbReference type="AlphaFoldDB" id="A0A931APN6"/>
<proteinExistence type="predicted"/>
<dbReference type="EMBL" id="JADOGI010000420">
    <property type="protein sequence ID" value="MBF8194448.1"/>
    <property type="molecule type" value="Genomic_DNA"/>
</dbReference>
<feature type="non-terminal residue" evidence="1">
    <location>
        <position position="138"/>
    </location>
</feature>
<name>A0A931APN6_9ACTN</name>
<evidence type="ECO:0000313" key="2">
    <source>
        <dbReference type="Proteomes" id="UP000605361"/>
    </source>
</evidence>
<gene>
    <name evidence="1" type="ORF">ITP53_54110</name>
</gene>
<dbReference type="Proteomes" id="UP000605361">
    <property type="component" value="Unassembled WGS sequence"/>
</dbReference>
<organism evidence="1 2">
    <name type="scientific">Nonomuraea cypriaca</name>
    <dbReference type="NCBI Taxonomy" id="1187855"/>
    <lineage>
        <taxon>Bacteria</taxon>
        <taxon>Bacillati</taxon>
        <taxon>Actinomycetota</taxon>
        <taxon>Actinomycetes</taxon>
        <taxon>Streptosporangiales</taxon>
        <taxon>Streptosporangiaceae</taxon>
        <taxon>Nonomuraea</taxon>
    </lineage>
</organism>